<dbReference type="Proteomes" id="UP000814128">
    <property type="component" value="Unassembled WGS sequence"/>
</dbReference>
<keyword evidence="2" id="KW-1185">Reference proteome</keyword>
<reference evidence="1" key="2">
    <citation type="journal article" date="2022" name="New Phytol.">
        <title>Evolutionary transition to the ectomycorrhizal habit in the genomes of a hyperdiverse lineage of mushroom-forming fungi.</title>
        <authorList>
            <person name="Looney B."/>
            <person name="Miyauchi S."/>
            <person name="Morin E."/>
            <person name="Drula E."/>
            <person name="Courty P.E."/>
            <person name="Kohler A."/>
            <person name="Kuo A."/>
            <person name="LaButti K."/>
            <person name="Pangilinan J."/>
            <person name="Lipzen A."/>
            <person name="Riley R."/>
            <person name="Andreopoulos W."/>
            <person name="He G."/>
            <person name="Johnson J."/>
            <person name="Nolan M."/>
            <person name="Tritt A."/>
            <person name="Barry K.W."/>
            <person name="Grigoriev I.V."/>
            <person name="Nagy L.G."/>
            <person name="Hibbett D."/>
            <person name="Henrissat B."/>
            <person name="Matheny P.B."/>
            <person name="Labbe J."/>
            <person name="Martin F.M."/>
        </authorList>
    </citation>
    <scope>NUCLEOTIDE SEQUENCE</scope>
    <source>
        <strain evidence="1">EC-137</strain>
    </source>
</reference>
<comment type="caution">
    <text evidence="1">The sequence shown here is derived from an EMBL/GenBank/DDBJ whole genome shotgun (WGS) entry which is preliminary data.</text>
</comment>
<name>A0ACB8QT82_9AGAM</name>
<organism evidence="1 2">
    <name type="scientific">Vararia minispora EC-137</name>
    <dbReference type="NCBI Taxonomy" id="1314806"/>
    <lineage>
        <taxon>Eukaryota</taxon>
        <taxon>Fungi</taxon>
        <taxon>Dikarya</taxon>
        <taxon>Basidiomycota</taxon>
        <taxon>Agaricomycotina</taxon>
        <taxon>Agaricomycetes</taxon>
        <taxon>Russulales</taxon>
        <taxon>Lachnocladiaceae</taxon>
        <taxon>Vararia</taxon>
    </lineage>
</organism>
<dbReference type="EMBL" id="MU273495">
    <property type="protein sequence ID" value="KAI0034755.1"/>
    <property type="molecule type" value="Genomic_DNA"/>
</dbReference>
<proteinExistence type="predicted"/>
<accession>A0ACB8QT82</accession>
<gene>
    <name evidence="1" type="ORF">K488DRAFT_68925</name>
</gene>
<sequence>MSGSHEGDNPVYIWAMPSPLAGQEPRRQMQGGPYMSPQMPVPQQIIPPGPGFPAPYVPQGSPYPPPALAPAYDIQPYPTSLNSTCASPLAPGRPVQQPPVYQPQLGLQMQYSTSGASSIEEPLPQHLNSSLTRAPSRHEVAARASGLVFDV</sequence>
<protein>
    <submittedName>
        <fullName evidence="1">Uncharacterized protein</fullName>
    </submittedName>
</protein>
<evidence type="ECO:0000313" key="1">
    <source>
        <dbReference type="EMBL" id="KAI0034755.1"/>
    </source>
</evidence>
<reference evidence="1" key="1">
    <citation type="submission" date="2021-02" db="EMBL/GenBank/DDBJ databases">
        <authorList>
            <consortium name="DOE Joint Genome Institute"/>
            <person name="Ahrendt S."/>
            <person name="Looney B.P."/>
            <person name="Miyauchi S."/>
            <person name="Morin E."/>
            <person name="Drula E."/>
            <person name="Courty P.E."/>
            <person name="Chicoki N."/>
            <person name="Fauchery L."/>
            <person name="Kohler A."/>
            <person name="Kuo A."/>
            <person name="Labutti K."/>
            <person name="Pangilinan J."/>
            <person name="Lipzen A."/>
            <person name="Riley R."/>
            <person name="Andreopoulos W."/>
            <person name="He G."/>
            <person name="Johnson J."/>
            <person name="Barry K.W."/>
            <person name="Grigoriev I.V."/>
            <person name="Nagy L."/>
            <person name="Hibbett D."/>
            <person name="Henrissat B."/>
            <person name="Matheny P.B."/>
            <person name="Labbe J."/>
            <person name="Martin F."/>
        </authorList>
    </citation>
    <scope>NUCLEOTIDE SEQUENCE</scope>
    <source>
        <strain evidence="1">EC-137</strain>
    </source>
</reference>
<evidence type="ECO:0000313" key="2">
    <source>
        <dbReference type="Proteomes" id="UP000814128"/>
    </source>
</evidence>